<sequence>MADQITSHDDHSKINTELAARRTGLSFQRTRMSADRTLMSVVRTSLSLIGFGFTIYQFFGKLKNDLVFSHDKAPRNFGLSLVFLGVGMLIVGIVYHSQFMLQLRKERDSLTSAELIHGESGFPVSFTLIIATLLLILGSTAIISMTFHIGPFS</sequence>
<dbReference type="InterPro" id="IPR003807">
    <property type="entry name" value="DUF202"/>
</dbReference>
<proteinExistence type="predicted"/>
<evidence type="ECO:0000259" key="6">
    <source>
        <dbReference type="Pfam" id="PF02656"/>
    </source>
</evidence>
<accession>A0A1G7NSE6</accession>
<evidence type="ECO:0000256" key="2">
    <source>
        <dbReference type="ARBA" id="ARBA00022692"/>
    </source>
</evidence>
<dbReference type="Proteomes" id="UP000182427">
    <property type="component" value="Chromosome I"/>
</dbReference>
<evidence type="ECO:0000256" key="3">
    <source>
        <dbReference type="ARBA" id="ARBA00022989"/>
    </source>
</evidence>
<name>A0A1G7NSE6_9BACT</name>
<dbReference type="AlphaFoldDB" id="A0A1G7NSE6"/>
<dbReference type="OrthoDB" id="582337at2"/>
<dbReference type="EMBL" id="LT629690">
    <property type="protein sequence ID" value="SDF76906.1"/>
    <property type="molecule type" value="Genomic_DNA"/>
</dbReference>
<feature type="transmembrane region" description="Helical" evidence="5">
    <location>
        <begin position="38"/>
        <end position="59"/>
    </location>
</feature>
<reference evidence="7 8" key="1">
    <citation type="submission" date="2016-10" db="EMBL/GenBank/DDBJ databases">
        <authorList>
            <person name="de Groot N.N."/>
        </authorList>
    </citation>
    <scope>NUCLEOTIDE SEQUENCE [LARGE SCALE GENOMIC DNA]</scope>
    <source>
        <strain evidence="7 8">GAS232</strain>
    </source>
</reference>
<comment type="subcellular location">
    <subcellularLocation>
        <location evidence="1">Endomembrane system</location>
        <topology evidence="1">Multi-pass membrane protein</topology>
    </subcellularLocation>
</comment>
<evidence type="ECO:0000313" key="8">
    <source>
        <dbReference type="Proteomes" id="UP000182427"/>
    </source>
</evidence>
<evidence type="ECO:0000313" key="7">
    <source>
        <dbReference type="EMBL" id="SDF76906.1"/>
    </source>
</evidence>
<dbReference type="Pfam" id="PF02656">
    <property type="entry name" value="DUF202"/>
    <property type="match status" value="1"/>
</dbReference>
<feature type="domain" description="DUF202" evidence="6">
    <location>
        <begin position="29"/>
        <end position="96"/>
    </location>
</feature>
<evidence type="ECO:0000256" key="4">
    <source>
        <dbReference type="ARBA" id="ARBA00023136"/>
    </source>
</evidence>
<organism evidence="7 8">
    <name type="scientific">Terriglobus roseus</name>
    <dbReference type="NCBI Taxonomy" id="392734"/>
    <lineage>
        <taxon>Bacteria</taxon>
        <taxon>Pseudomonadati</taxon>
        <taxon>Acidobacteriota</taxon>
        <taxon>Terriglobia</taxon>
        <taxon>Terriglobales</taxon>
        <taxon>Acidobacteriaceae</taxon>
        <taxon>Terriglobus</taxon>
    </lineage>
</organism>
<evidence type="ECO:0000256" key="1">
    <source>
        <dbReference type="ARBA" id="ARBA00004127"/>
    </source>
</evidence>
<keyword evidence="2 5" id="KW-0812">Transmembrane</keyword>
<dbReference type="RefSeq" id="WP_083346074.1">
    <property type="nucleotide sequence ID" value="NZ_LT629690.1"/>
</dbReference>
<feature type="transmembrane region" description="Helical" evidence="5">
    <location>
        <begin position="122"/>
        <end position="147"/>
    </location>
</feature>
<keyword evidence="8" id="KW-1185">Reference proteome</keyword>
<feature type="transmembrane region" description="Helical" evidence="5">
    <location>
        <begin position="79"/>
        <end position="101"/>
    </location>
</feature>
<protein>
    <submittedName>
        <fullName evidence="7">Putative membrane protein</fullName>
    </submittedName>
</protein>
<dbReference type="GO" id="GO:0012505">
    <property type="term" value="C:endomembrane system"/>
    <property type="evidence" value="ECO:0007669"/>
    <property type="project" value="UniProtKB-SubCell"/>
</dbReference>
<gene>
    <name evidence="7" type="ORF">SAMN05444167_3252</name>
</gene>
<evidence type="ECO:0000256" key="5">
    <source>
        <dbReference type="SAM" id="Phobius"/>
    </source>
</evidence>
<keyword evidence="4 5" id="KW-0472">Membrane</keyword>
<keyword evidence="3 5" id="KW-1133">Transmembrane helix</keyword>